<reference evidence="1 2" key="1">
    <citation type="submission" date="2018-07" db="EMBL/GenBank/DDBJ databases">
        <title>Genomic Encyclopedia of Type Strains, Phase III (KMG-III): the genomes of soil and plant-associated and newly described type strains.</title>
        <authorList>
            <person name="Whitman W."/>
        </authorList>
    </citation>
    <scope>NUCLEOTIDE SEQUENCE [LARGE SCALE GENOMIC DNA]</scope>
    <source>
        <strain evidence="1 2">CECT 8236</strain>
    </source>
</reference>
<dbReference type="RefSeq" id="WP_115991769.1">
    <property type="nucleotide sequence ID" value="NZ_QRDY01000002.1"/>
</dbReference>
<dbReference type="InterPro" id="IPR025906">
    <property type="entry name" value="YjfB_motility"/>
</dbReference>
<dbReference type="Pfam" id="PF14070">
    <property type="entry name" value="YjfB_motility"/>
    <property type="match status" value="1"/>
</dbReference>
<dbReference type="EMBL" id="QRDY01000002">
    <property type="protein sequence ID" value="RED65036.1"/>
    <property type="molecule type" value="Genomic_DNA"/>
</dbReference>
<gene>
    <name evidence="1" type="ORF">DFP95_102458</name>
</gene>
<evidence type="ECO:0000313" key="1">
    <source>
        <dbReference type="EMBL" id="RED65036.1"/>
    </source>
</evidence>
<accession>A0A3D9IVA0</accession>
<evidence type="ECO:0000313" key="2">
    <source>
        <dbReference type="Proteomes" id="UP000256869"/>
    </source>
</evidence>
<organism evidence="1 2">
    <name type="scientific">Cohnella lupini</name>
    <dbReference type="NCBI Taxonomy" id="1294267"/>
    <lineage>
        <taxon>Bacteria</taxon>
        <taxon>Bacillati</taxon>
        <taxon>Bacillota</taxon>
        <taxon>Bacilli</taxon>
        <taxon>Bacillales</taxon>
        <taxon>Paenibacillaceae</taxon>
        <taxon>Cohnella</taxon>
    </lineage>
</organism>
<name>A0A3D9IVA0_9BACL</name>
<protein>
    <submittedName>
        <fullName evidence="1">Putative motility protein YjfB-like</fullName>
    </submittedName>
</protein>
<comment type="caution">
    <text evidence="1">The sequence shown here is derived from an EMBL/GenBank/DDBJ whole genome shotgun (WGS) entry which is preliminary data.</text>
</comment>
<dbReference type="Proteomes" id="UP000256869">
    <property type="component" value="Unassembled WGS sequence"/>
</dbReference>
<proteinExistence type="predicted"/>
<keyword evidence="2" id="KW-1185">Reference proteome</keyword>
<dbReference type="AlphaFoldDB" id="A0A3D9IVA0"/>
<sequence>MSSISGLGVAGLKQQVGLAVLAKSLDVVQANGQQLIQMMQQSVQPNVGGNLDIKV</sequence>